<protein>
    <submittedName>
        <fullName evidence="2">PCNA-interacting partner</fullName>
    </submittedName>
</protein>
<reference evidence="2" key="1">
    <citation type="submission" date="2016-01" db="EMBL/GenBank/DDBJ databases">
        <title>Reference transcriptome for the parasite Schistocephalus solidus: insights into the molecular evolution of parasitism.</title>
        <authorList>
            <person name="Hebert F.O."/>
            <person name="Grambauer S."/>
            <person name="Barber I."/>
            <person name="Landry C.R."/>
            <person name="Aubin-Horth N."/>
        </authorList>
    </citation>
    <scope>NUCLEOTIDE SEQUENCE</scope>
</reference>
<gene>
    <name evidence="2" type="primary">PARI</name>
    <name evidence="2" type="ORF">TR91080</name>
</gene>
<proteinExistence type="predicted"/>
<feature type="compositionally biased region" description="Polar residues" evidence="1">
    <location>
        <begin position="501"/>
        <end position="518"/>
    </location>
</feature>
<evidence type="ECO:0000256" key="1">
    <source>
        <dbReference type="SAM" id="MobiDB-lite"/>
    </source>
</evidence>
<dbReference type="AlphaFoldDB" id="A0A0X3PJA4"/>
<feature type="region of interest" description="Disordered" evidence="1">
    <location>
        <begin position="438"/>
        <end position="473"/>
    </location>
</feature>
<name>A0A0X3PJA4_SCHSO</name>
<dbReference type="Gene3D" id="1.10.486.10">
    <property type="entry name" value="PCRA, domain 4"/>
    <property type="match status" value="1"/>
</dbReference>
<evidence type="ECO:0000313" key="2">
    <source>
        <dbReference type="EMBL" id="JAP52021.1"/>
    </source>
</evidence>
<feature type="region of interest" description="Disordered" evidence="1">
    <location>
        <begin position="628"/>
        <end position="674"/>
    </location>
</feature>
<feature type="region of interest" description="Disordered" evidence="1">
    <location>
        <begin position="493"/>
        <end position="527"/>
    </location>
</feature>
<sequence>SLPHSLYGFTLMAPASVIVLTNHSASLNTRCANQSLLEFLYQLYTSFNLEANPFETLISPNDEEAILQLVISDGHSSGKVPSFFVHQLWPELCRRRLGLSETSAEDAALQQNVAQFMRSCNLIDRVHLLYSLLQEFASDTTLKEAVFGATYVVTSPLLSWFEWLVVFLLIQARVSSLRFECFPSSNELPLFHLQQCHLVRESFLPMDQIQRTLLAYLSVAVNVKNTLDLALVINRPFRGFGRSFFSTLRRVAKKTGILPGQVVISFPACMTESAATSTVKEDGRLVPYAAALNHLADTIRACQDALSGFSAEDESGASCAMAASCSATSSMSPLAALQAIEACLTVAAKTFSKPPPQLPSIRTGALSASSAPKWPITAVKNAKLALIGRLRLLFERQSEQQELIATPNRPASSGGSVQGRAAFKWARLFLVSEAASMLGNPSSPSLSSPKTPSLVRRSSNETPTNFPKTPSSVTATRSTLTAFFLSPSTPGVAVTRGGLQRNPQSPLSANGTSASPQHNGGALQPRRPVNARFQTNLDWATTTDSPSPVSSSKTSWSSVLFGEESQSSNLPPTSFFPPSNISVPTSPQLSSHVVPEGTNDTSVIKSVIPEKRPRYLFPDAKDIEKCDMLNPTKRQILPKTATTSKRTSEPRSKSTKLCGKQGAKKQAPKKAGCP</sequence>
<dbReference type="EMBL" id="GEEE01011204">
    <property type="protein sequence ID" value="JAP52021.1"/>
    <property type="molecule type" value="Transcribed_RNA"/>
</dbReference>
<organism evidence="2">
    <name type="scientific">Schistocephalus solidus</name>
    <name type="common">Tapeworm</name>
    <dbReference type="NCBI Taxonomy" id="70667"/>
    <lineage>
        <taxon>Eukaryota</taxon>
        <taxon>Metazoa</taxon>
        <taxon>Spiralia</taxon>
        <taxon>Lophotrochozoa</taxon>
        <taxon>Platyhelminthes</taxon>
        <taxon>Cestoda</taxon>
        <taxon>Eucestoda</taxon>
        <taxon>Diphyllobothriidea</taxon>
        <taxon>Diphyllobothriidae</taxon>
        <taxon>Schistocephalus</taxon>
    </lineage>
</organism>
<feature type="non-terminal residue" evidence="2">
    <location>
        <position position="1"/>
    </location>
</feature>
<feature type="compositionally biased region" description="Polar residues" evidence="1">
    <location>
        <begin position="456"/>
        <end position="473"/>
    </location>
</feature>
<accession>A0A0X3PJA4</accession>
<feature type="compositionally biased region" description="Low complexity" evidence="1">
    <location>
        <begin position="438"/>
        <end position="454"/>
    </location>
</feature>